<dbReference type="Pfam" id="PF02013">
    <property type="entry name" value="CBM_10"/>
    <property type="match status" value="2"/>
</dbReference>
<dbReference type="Pfam" id="PF14200">
    <property type="entry name" value="RicinB_lectin_2"/>
    <property type="match status" value="2"/>
</dbReference>
<dbReference type="EMBL" id="MCOG01000086">
    <property type="protein sequence ID" value="ORY54337.1"/>
    <property type="molecule type" value="Genomic_DNA"/>
</dbReference>
<dbReference type="SMART" id="SM00458">
    <property type="entry name" value="RICIN"/>
    <property type="match status" value="1"/>
</dbReference>
<evidence type="ECO:0000313" key="6">
    <source>
        <dbReference type="EMBL" id="ORY54337.1"/>
    </source>
</evidence>
<dbReference type="OrthoDB" id="9895617at2759"/>
<feature type="domain" description="CBM10" evidence="5">
    <location>
        <begin position="13"/>
        <end position="49"/>
    </location>
</feature>
<sequence length="550" mass="61588">MKYFNSLLLLLGMSSSLVHAYEDCEGCYVVTEEDGIKWGVENNDWCKIVSSKCNNGSDVNSCFSFPTYMCCEGCDVYDQTEEGMWGIENDNWCGIKDSCFKTEPTPEENNNTSSDSNVTVKDGWYTIKNTGSGKYLNVDYGRASAGANVVIGSDAQKWKVENNSEGYVTLVSMYGNYMLDIAMGEDKNGANIQIYDAYGGDAQQFSLIETSKKGVYVIATKVSQNDKCLDVESASTAEGSNVLQWTNGGERSNQTWSFESVSAPSEEEINPPRPASNFRYEANMRYRDAPGNYLNSCPQAGRIVKEYYNGINGNNALNVYLPYGYDSKKQYNIFYLMHGGGENENTIFSNDVKLQPIIDNMIMNGELEPLIIVTPTFNKCEARTFYKELRESVIPFVEGKYSTYAKSTSPSDIRASRMHRAFGGFSMGSASTWAVFVNCLDIVAYYMPLSGDNWEANGGYGKAKNVADAVSRFGIKSNEFFIFCATGSEDIAYPNMNPQMDEMKKMQPFIYTSDFSKGNFYYLVAPGKTHWWGYVKHYIYDALPSFFHEG</sequence>
<keyword evidence="3 6" id="KW-0378">Hydrolase</keyword>
<evidence type="ECO:0000256" key="1">
    <source>
        <dbReference type="ARBA" id="ARBA00022729"/>
    </source>
</evidence>
<dbReference type="InterPro" id="IPR035992">
    <property type="entry name" value="Ricin_B-like_lectins"/>
</dbReference>
<evidence type="ECO:0000256" key="4">
    <source>
        <dbReference type="SAM" id="SignalP"/>
    </source>
</evidence>
<keyword evidence="1 4" id="KW-0732">Signal</keyword>
<dbReference type="InterPro" id="IPR009034">
    <property type="entry name" value="Dockerin_dom_fun_sf"/>
</dbReference>
<dbReference type="PANTHER" id="PTHR48098">
    <property type="entry name" value="ENTEROCHELIN ESTERASE-RELATED"/>
    <property type="match status" value="1"/>
</dbReference>
<organism evidence="6 7">
    <name type="scientific">Neocallimastix californiae</name>
    <dbReference type="NCBI Taxonomy" id="1754190"/>
    <lineage>
        <taxon>Eukaryota</taxon>
        <taxon>Fungi</taxon>
        <taxon>Fungi incertae sedis</taxon>
        <taxon>Chytridiomycota</taxon>
        <taxon>Chytridiomycota incertae sedis</taxon>
        <taxon>Neocallimastigomycetes</taxon>
        <taxon>Neocallimastigales</taxon>
        <taxon>Neocallimastigaceae</taxon>
        <taxon>Neocallimastix</taxon>
    </lineage>
</organism>
<reference evidence="6 7" key="1">
    <citation type="submission" date="2016-08" db="EMBL/GenBank/DDBJ databases">
        <title>A Parts List for Fungal Cellulosomes Revealed by Comparative Genomics.</title>
        <authorList>
            <consortium name="DOE Joint Genome Institute"/>
            <person name="Haitjema C.H."/>
            <person name="Gilmore S.P."/>
            <person name="Henske J.K."/>
            <person name="Solomon K.V."/>
            <person name="De Groot R."/>
            <person name="Kuo A."/>
            <person name="Mondo S.J."/>
            <person name="Salamov A.A."/>
            <person name="Labutti K."/>
            <person name="Zhao Z."/>
            <person name="Chiniquy J."/>
            <person name="Barry K."/>
            <person name="Brewer H.M."/>
            <person name="Purvine S.O."/>
            <person name="Wright A.T."/>
            <person name="Boxma B."/>
            <person name="Van Alen T."/>
            <person name="Hackstein J.H."/>
            <person name="Baker S.E."/>
            <person name="Grigoriev I.V."/>
            <person name="O'Malley M.A."/>
        </authorList>
    </citation>
    <scope>NUCLEOTIDE SEQUENCE [LARGE SCALE GENOMIC DNA]</scope>
    <source>
        <strain evidence="6 7">G1</strain>
    </source>
</reference>
<keyword evidence="2" id="KW-0677">Repeat</keyword>
<dbReference type="CDD" id="cd00161">
    <property type="entry name" value="beta-trefoil_Ricin-like"/>
    <property type="match status" value="1"/>
</dbReference>
<dbReference type="InterPro" id="IPR000772">
    <property type="entry name" value="Ricin_B_lectin"/>
</dbReference>
<dbReference type="AlphaFoldDB" id="A0A1Y2D560"/>
<feature type="chain" id="PRO_5013141554" evidence="4">
    <location>
        <begin position="21"/>
        <end position="550"/>
    </location>
</feature>
<dbReference type="PROSITE" id="PS51763">
    <property type="entry name" value="CBM10"/>
    <property type="match status" value="2"/>
</dbReference>
<evidence type="ECO:0000256" key="3">
    <source>
        <dbReference type="ARBA" id="ARBA00022801"/>
    </source>
</evidence>
<accession>A0A1Y2D560</accession>
<dbReference type="SUPFAM" id="SSF50370">
    <property type="entry name" value="Ricin B-like lectins"/>
    <property type="match status" value="1"/>
</dbReference>
<evidence type="ECO:0000313" key="7">
    <source>
        <dbReference type="Proteomes" id="UP000193920"/>
    </source>
</evidence>
<feature type="signal peptide" evidence="4">
    <location>
        <begin position="1"/>
        <end position="20"/>
    </location>
</feature>
<dbReference type="Gene3D" id="3.90.1220.10">
    <property type="entry name" value="Cellulose docking domain, dockering"/>
    <property type="match status" value="2"/>
</dbReference>
<gene>
    <name evidence="6" type="ORF">LY90DRAFT_456027</name>
</gene>
<dbReference type="GO" id="GO:0016747">
    <property type="term" value="F:acyltransferase activity, transferring groups other than amino-acyl groups"/>
    <property type="evidence" value="ECO:0007669"/>
    <property type="project" value="TreeGrafter"/>
</dbReference>
<dbReference type="PROSITE" id="PS50231">
    <property type="entry name" value="RICIN_B_LECTIN"/>
    <property type="match status" value="1"/>
</dbReference>
<dbReference type="Gene3D" id="2.80.10.50">
    <property type="match status" value="2"/>
</dbReference>
<evidence type="ECO:0000256" key="2">
    <source>
        <dbReference type="ARBA" id="ARBA00022737"/>
    </source>
</evidence>
<evidence type="ECO:0000259" key="5">
    <source>
        <dbReference type="PROSITE" id="PS51763"/>
    </source>
</evidence>
<dbReference type="InterPro" id="IPR002883">
    <property type="entry name" value="CBM10/Dockerin_dom"/>
</dbReference>
<proteinExistence type="predicted"/>
<dbReference type="SUPFAM" id="SSF64571">
    <property type="entry name" value="Cellulose docking domain, dockering"/>
    <property type="match status" value="2"/>
</dbReference>
<dbReference type="SUPFAM" id="SSF53474">
    <property type="entry name" value="alpha/beta-Hydrolases"/>
    <property type="match status" value="1"/>
</dbReference>
<dbReference type="InterPro" id="IPR029058">
    <property type="entry name" value="AB_hydrolase_fold"/>
</dbReference>
<comment type="caution">
    <text evidence="6">The sequence shown here is derived from an EMBL/GenBank/DDBJ whole genome shotgun (WGS) entry which is preliminary data.</text>
</comment>
<dbReference type="GO" id="GO:0016787">
    <property type="term" value="F:hydrolase activity"/>
    <property type="evidence" value="ECO:0007669"/>
    <property type="project" value="UniProtKB-KW"/>
</dbReference>
<dbReference type="Proteomes" id="UP000193920">
    <property type="component" value="Unassembled WGS sequence"/>
</dbReference>
<protein>
    <submittedName>
        <fullName evidence="6">Alpha/beta-hydrolase</fullName>
    </submittedName>
</protein>
<keyword evidence="7" id="KW-1185">Reference proteome</keyword>
<dbReference type="STRING" id="1754190.A0A1Y2D560"/>
<dbReference type="PANTHER" id="PTHR48098:SF1">
    <property type="entry name" value="DIACYLGLYCEROL ACYLTRANSFERASE_MYCOLYLTRANSFERASE AG85A"/>
    <property type="match status" value="1"/>
</dbReference>
<name>A0A1Y2D560_9FUNG</name>
<feature type="domain" description="CBM10" evidence="5">
    <location>
        <begin position="61"/>
        <end position="96"/>
    </location>
</feature>
<dbReference type="InterPro" id="IPR050583">
    <property type="entry name" value="Mycobacterial_A85_antigen"/>
</dbReference>
<dbReference type="Gene3D" id="3.40.50.1820">
    <property type="entry name" value="alpha/beta hydrolase"/>
    <property type="match status" value="1"/>
</dbReference>